<dbReference type="InterPro" id="IPR013083">
    <property type="entry name" value="Znf_RING/FYVE/PHD"/>
</dbReference>
<dbReference type="Gene3D" id="3.30.40.10">
    <property type="entry name" value="Zinc/RING finger domain, C3HC4 (zinc finger)"/>
    <property type="match status" value="1"/>
</dbReference>
<dbReference type="InterPro" id="IPR001841">
    <property type="entry name" value="Znf_RING"/>
</dbReference>
<protein>
    <submittedName>
        <fullName evidence="6">RING-type domain-containing protein</fullName>
    </submittedName>
</protein>
<keyword evidence="1 3" id="KW-0479">Metal-binding</keyword>
<dbReference type="Proteomes" id="UP000095280">
    <property type="component" value="Unplaced"/>
</dbReference>
<dbReference type="SUPFAM" id="SSF57850">
    <property type="entry name" value="RING/U-box"/>
    <property type="match status" value="1"/>
</dbReference>
<dbReference type="PANTHER" id="PTHR14991:SF0">
    <property type="entry name" value="RING FINGER PROTEIN 32"/>
    <property type="match status" value="1"/>
</dbReference>
<keyword evidence="5" id="KW-1185">Reference proteome</keyword>
<dbReference type="AlphaFoldDB" id="A0A1I8GZW5"/>
<evidence type="ECO:0000256" key="3">
    <source>
        <dbReference type="PROSITE-ProRule" id="PRU00175"/>
    </source>
</evidence>
<accession>A0A1I8GZW5</accession>
<evidence type="ECO:0000259" key="4">
    <source>
        <dbReference type="PROSITE" id="PS50089"/>
    </source>
</evidence>
<reference evidence="6" key="1">
    <citation type="submission" date="2016-11" db="UniProtKB">
        <authorList>
            <consortium name="WormBaseParasite"/>
        </authorList>
    </citation>
    <scope>IDENTIFICATION</scope>
</reference>
<evidence type="ECO:0000256" key="2">
    <source>
        <dbReference type="ARBA" id="ARBA00022833"/>
    </source>
</evidence>
<dbReference type="SMART" id="SM00184">
    <property type="entry name" value="RING"/>
    <property type="match status" value="1"/>
</dbReference>
<keyword evidence="1 3" id="KW-0863">Zinc-finger</keyword>
<feature type="domain" description="RING-type" evidence="4">
    <location>
        <begin position="158"/>
        <end position="218"/>
    </location>
</feature>
<evidence type="ECO:0000313" key="6">
    <source>
        <dbReference type="WBParaSite" id="maker-uti_cns_0003725-snap-gene-0.5-mRNA-1"/>
    </source>
</evidence>
<organism evidence="5 6">
    <name type="scientific">Macrostomum lignano</name>
    <dbReference type="NCBI Taxonomy" id="282301"/>
    <lineage>
        <taxon>Eukaryota</taxon>
        <taxon>Metazoa</taxon>
        <taxon>Spiralia</taxon>
        <taxon>Lophotrochozoa</taxon>
        <taxon>Platyhelminthes</taxon>
        <taxon>Rhabditophora</taxon>
        <taxon>Macrostomorpha</taxon>
        <taxon>Macrostomida</taxon>
        <taxon>Macrostomidae</taxon>
        <taxon>Macrostomum</taxon>
    </lineage>
</organism>
<evidence type="ECO:0000313" key="5">
    <source>
        <dbReference type="Proteomes" id="UP000095280"/>
    </source>
</evidence>
<dbReference type="PROSITE" id="PS50089">
    <property type="entry name" value="ZF_RING_2"/>
    <property type="match status" value="1"/>
</dbReference>
<dbReference type="GO" id="GO:0008270">
    <property type="term" value="F:zinc ion binding"/>
    <property type="evidence" value="ECO:0007669"/>
    <property type="project" value="UniProtKB-KW"/>
</dbReference>
<dbReference type="InterPro" id="IPR042862">
    <property type="entry name" value="RNF32"/>
</dbReference>
<name>A0A1I8GZW5_9PLAT</name>
<proteinExistence type="predicted"/>
<sequence length="235" mass="25802">ACLEAFERFSGRKSCPMCRKEAYEKRLIYDGEYQHLVRCATRILHWPPMHPVVKRGALNPGHLARLRCPPALQAAAPAAAATDPRLRRRFYEERLAEVSDRMVRCCDLGVNDFLADIDRCVAASRRVFQAWPGARRDLSEEQWGDTAGKAIRRCDADCPICLLPLAVPASAVGAAAAASALARPAVLLSCSHVFHAVCIATFEELVCDAPARLCPVCRAPGYQKRPIDPSILLPG</sequence>
<dbReference type="PANTHER" id="PTHR14991">
    <property type="entry name" value="RING FINGER PROTEIN 32"/>
    <property type="match status" value="1"/>
</dbReference>
<keyword evidence="2" id="KW-0862">Zinc</keyword>
<dbReference type="WBParaSite" id="maker-uti_cns_0003725-snap-gene-0.5-mRNA-1">
    <property type="protein sequence ID" value="maker-uti_cns_0003725-snap-gene-0.5-mRNA-1"/>
    <property type="gene ID" value="maker-uti_cns_0003725-snap-gene-0.5"/>
</dbReference>
<evidence type="ECO:0000256" key="1">
    <source>
        <dbReference type="ARBA" id="ARBA00022771"/>
    </source>
</evidence>